<evidence type="ECO:0000256" key="2">
    <source>
        <dbReference type="ARBA" id="ARBA00022692"/>
    </source>
</evidence>
<reference evidence="10 12" key="2">
    <citation type="journal article" date="2013" name="Nature">
        <title>Insights into bilaterian evolution from three spiralian genomes.</title>
        <authorList>
            <person name="Simakov O."/>
            <person name="Marletaz F."/>
            <person name="Cho S.J."/>
            <person name="Edsinger-Gonzales E."/>
            <person name="Havlak P."/>
            <person name="Hellsten U."/>
            <person name="Kuo D.H."/>
            <person name="Larsson T."/>
            <person name="Lv J."/>
            <person name="Arendt D."/>
            <person name="Savage R."/>
            <person name="Osoegawa K."/>
            <person name="de Jong P."/>
            <person name="Grimwood J."/>
            <person name="Chapman J.A."/>
            <person name="Shapiro H."/>
            <person name="Aerts A."/>
            <person name="Otillar R.P."/>
            <person name="Terry A.Y."/>
            <person name="Boore J.L."/>
            <person name="Grigoriev I.V."/>
            <person name="Lindberg D.R."/>
            <person name="Seaver E.C."/>
            <person name="Weisblat D.A."/>
            <person name="Putnam N.H."/>
            <person name="Rokhsar D.S."/>
        </authorList>
    </citation>
    <scope>NUCLEOTIDE SEQUENCE</scope>
    <source>
        <strain evidence="10 12">I ESC-2004</strain>
    </source>
</reference>
<dbReference type="SUPFAM" id="SSF57424">
    <property type="entry name" value="LDL receptor-like module"/>
    <property type="match status" value="1"/>
</dbReference>
<keyword evidence="4" id="KW-1133">Transmembrane helix</keyword>
<dbReference type="PROSITE" id="PS50068">
    <property type="entry name" value="LDLRA_2"/>
    <property type="match status" value="1"/>
</dbReference>
<keyword evidence="2" id="KW-0812">Transmembrane</keyword>
<dbReference type="GO" id="GO:0005886">
    <property type="term" value="C:plasma membrane"/>
    <property type="evidence" value="ECO:0007669"/>
    <property type="project" value="TreeGrafter"/>
</dbReference>
<dbReference type="InterPro" id="IPR036055">
    <property type="entry name" value="LDL_receptor-like_sf"/>
</dbReference>
<dbReference type="AlphaFoldDB" id="R7U671"/>
<evidence type="ECO:0000256" key="9">
    <source>
        <dbReference type="SAM" id="SignalP"/>
    </source>
</evidence>
<feature type="signal peptide" evidence="9">
    <location>
        <begin position="1"/>
        <end position="16"/>
    </location>
</feature>
<accession>R7U671</accession>
<dbReference type="SUPFAM" id="SSF49854">
    <property type="entry name" value="Spermadhesin, CUB domain"/>
    <property type="match status" value="1"/>
</dbReference>
<dbReference type="InterPro" id="IPR050685">
    <property type="entry name" value="LDLR"/>
</dbReference>
<keyword evidence="12" id="KW-1185">Reference proteome</keyword>
<dbReference type="GO" id="GO:0016192">
    <property type="term" value="P:vesicle-mediated transport"/>
    <property type="evidence" value="ECO:0007669"/>
    <property type="project" value="UniProtKB-ARBA"/>
</dbReference>
<protein>
    <recommendedName>
        <fullName evidence="13">CUB domain-containing protein</fullName>
    </recommendedName>
</protein>
<dbReference type="PANTHER" id="PTHR24270">
    <property type="entry name" value="LOW-DENSITY LIPOPROTEIN RECEPTOR-RELATED"/>
    <property type="match status" value="1"/>
</dbReference>
<sequence length="563" mass="62372">MEHLLVLLCVLPGVISTVQEVSLTAESSYEWTSRGFPSSCCGADNTTLILTYNNYLRIIFSDLDLPRGSRLEIHDGSLSGPLFQEQPEFLSTNVWHRPVIATDTSDSVVTVVFQPNVTDNNEHAGFKIHFINTKDSCPALSSAMEAKPILLKSRFHTDSEARLNDYDCVWHVKLPKECESTQDYFTVYLRITLLDFRGRLEIMENYTSSGKSLLSLNSPYETYSLDSVKSDVNAPWGFVSSKGFFVRLTMPAFGHKYVFQMDIGVYSTKQYIYTGESCRSIPGLDFLPCAEGKYCFPSIHKCNQINNCPSGSDEICPVSTTTTTTTVPTTTTTRRTTTPSGYLPKFEAQSMDKRSSRCYSFQKRCEDGSCVSTYDSCPEDSCPNYGDTKCNDRSDCYSESDRCDDYNDCSDGDSEYSEEVPWWPFIIGFLSLASCCGCCYYCCCHKSKTETATNGTTVVTATPDPTPVNRFTNLESAGRDEATARDQLLNTSQPHATAGVYPTRSQPTAPPATDTELSAFASGPPTYDEALSNSTYDVNQSPDPPPPSYDSVRNILPSAPPYA</sequence>
<dbReference type="PRINTS" id="PR00261">
    <property type="entry name" value="LDLRECEPTOR"/>
</dbReference>
<evidence type="ECO:0000256" key="5">
    <source>
        <dbReference type="ARBA" id="ARBA00023136"/>
    </source>
</evidence>
<proteinExistence type="predicted"/>
<evidence type="ECO:0000313" key="12">
    <source>
        <dbReference type="Proteomes" id="UP000014760"/>
    </source>
</evidence>
<keyword evidence="9" id="KW-0732">Signal</keyword>
<comment type="caution">
    <text evidence="7">Lacks conserved residue(s) required for the propagation of feature annotation.</text>
</comment>
<feature type="region of interest" description="Disordered" evidence="8">
    <location>
        <begin position="490"/>
        <end position="563"/>
    </location>
</feature>
<comment type="subcellular location">
    <subcellularLocation>
        <location evidence="1">Membrane</location>
        <topology evidence="1">Single-pass membrane protein</topology>
    </subcellularLocation>
</comment>
<evidence type="ECO:0000256" key="7">
    <source>
        <dbReference type="PROSITE-ProRule" id="PRU00124"/>
    </source>
</evidence>
<evidence type="ECO:0008006" key="13">
    <source>
        <dbReference type="Google" id="ProtNLM"/>
    </source>
</evidence>
<evidence type="ECO:0000256" key="8">
    <source>
        <dbReference type="SAM" id="MobiDB-lite"/>
    </source>
</evidence>
<dbReference type="EMBL" id="KB304887">
    <property type="protein sequence ID" value="ELU01606.1"/>
    <property type="molecule type" value="Genomic_DNA"/>
</dbReference>
<keyword evidence="6" id="KW-1015">Disulfide bond</keyword>
<dbReference type="SMART" id="SM00192">
    <property type="entry name" value="LDLa"/>
    <property type="match status" value="2"/>
</dbReference>
<dbReference type="Proteomes" id="UP000014760">
    <property type="component" value="Unassembled WGS sequence"/>
</dbReference>
<dbReference type="EnsemblMetazoa" id="CapteT227897">
    <property type="protein sequence ID" value="CapteP227897"/>
    <property type="gene ID" value="CapteG227897"/>
</dbReference>
<feature type="chain" id="PRO_5008787697" description="CUB domain-containing protein" evidence="9">
    <location>
        <begin position="17"/>
        <end position="563"/>
    </location>
</feature>
<feature type="compositionally biased region" description="Polar residues" evidence="8">
    <location>
        <begin position="531"/>
        <end position="540"/>
    </location>
</feature>
<dbReference type="HOGENOM" id="CLU_484173_0_0_1"/>
<reference evidence="12" key="1">
    <citation type="submission" date="2012-12" db="EMBL/GenBank/DDBJ databases">
        <authorList>
            <person name="Hellsten U."/>
            <person name="Grimwood J."/>
            <person name="Chapman J.A."/>
            <person name="Shapiro H."/>
            <person name="Aerts A."/>
            <person name="Otillar R.P."/>
            <person name="Terry A.Y."/>
            <person name="Boore J.L."/>
            <person name="Simakov O."/>
            <person name="Marletaz F."/>
            <person name="Cho S.-J."/>
            <person name="Edsinger-Gonzales E."/>
            <person name="Havlak P."/>
            <person name="Kuo D.-H."/>
            <person name="Larsson T."/>
            <person name="Lv J."/>
            <person name="Arendt D."/>
            <person name="Savage R."/>
            <person name="Osoegawa K."/>
            <person name="de Jong P."/>
            <person name="Lindberg D.R."/>
            <person name="Seaver E.C."/>
            <person name="Weisblat D.A."/>
            <person name="Putnam N.H."/>
            <person name="Grigoriev I.V."/>
            <person name="Rokhsar D.S."/>
        </authorList>
    </citation>
    <scope>NUCLEOTIDE SEQUENCE</scope>
    <source>
        <strain evidence="12">I ESC-2004</strain>
    </source>
</reference>
<keyword evidence="3" id="KW-0677">Repeat</keyword>
<gene>
    <name evidence="10" type="ORF">CAPTEDRAFT_227897</name>
</gene>
<evidence type="ECO:0000313" key="11">
    <source>
        <dbReference type="EnsemblMetazoa" id="CapteP227897"/>
    </source>
</evidence>
<dbReference type="InterPro" id="IPR035914">
    <property type="entry name" value="Sperma_CUB_dom_sf"/>
</dbReference>
<name>R7U671_CAPTE</name>
<reference evidence="11" key="3">
    <citation type="submission" date="2015-06" db="UniProtKB">
        <authorList>
            <consortium name="EnsemblMetazoa"/>
        </authorList>
    </citation>
    <scope>IDENTIFICATION</scope>
</reference>
<keyword evidence="5" id="KW-0472">Membrane</keyword>
<dbReference type="InterPro" id="IPR002172">
    <property type="entry name" value="LDrepeatLR_classA_rpt"/>
</dbReference>
<evidence type="ECO:0000256" key="3">
    <source>
        <dbReference type="ARBA" id="ARBA00022737"/>
    </source>
</evidence>
<evidence type="ECO:0000313" key="10">
    <source>
        <dbReference type="EMBL" id="ELU01606.1"/>
    </source>
</evidence>
<evidence type="ECO:0000256" key="1">
    <source>
        <dbReference type="ARBA" id="ARBA00004167"/>
    </source>
</evidence>
<evidence type="ECO:0000256" key="6">
    <source>
        <dbReference type="ARBA" id="ARBA00023157"/>
    </source>
</evidence>
<organism evidence="10">
    <name type="scientific">Capitella teleta</name>
    <name type="common">Polychaete worm</name>
    <dbReference type="NCBI Taxonomy" id="283909"/>
    <lineage>
        <taxon>Eukaryota</taxon>
        <taxon>Metazoa</taxon>
        <taxon>Spiralia</taxon>
        <taxon>Lophotrochozoa</taxon>
        <taxon>Annelida</taxon>
        <taxon>Polychaeta</taxon>
        <taxon>Sedentaria</taxon>
        <taxon>Scolecida</taxon>
        <taxon>Capitellidae</taxon>
        <taxon>Capitella</taxon>
    </lineage>
</organism>
<evidence type="ECO:0000256" key="4">
    <source>
        <dbReference type="ARBA" id="ARBA00022989"/>
    </source>
</evidence>
<dbReference type="Gene3D" id="4.10.400.10">
    <property type="entry name" value="Low-density Lipoprotein Receptor"/>
    <property type="match status" value="1"/>
</dbReference>
<dbReference type="EMBL" id="AMQN01009182">
    <property type="status" value="NOT_ANNOTATED_CDS"/>
    <property type="molecule type" value="Genomic_DNA"/>
</dbReference>